<dbReference type="STRING" id="3469.A0A4Y7JB57"/>
<dbReference type="PANTHER" id="PTHR46502:SF14">
    <property type="entry name" value="CALCIUM-DEPENDENT LIPID-BINDING (CALB DOMAIN) FAMILY PROTEIN"/>
    <property type="match status" value="1"/>
</dbReference>
<protein>
    <recommendedName>
        <fullName evidence="3">C2 domain-containing protein</fullName>
    </recommendedName>
</protein>
<dbReference type="Proteomes" id="UP000316621">
    <property type="component" value="Chromosome 4"/>
</dbReference>
<keyword evidence="5" id="KW-1185">Reference proteome</keyword>
<dbReference type="AlphaFoldDB" id="A0A4Y7JB57"/>
<evidence type="ECO:0000256" key="1">
    <source>
        <dbReference type="ARBA" id="ARBA00022723"/>
    </source>
</evidence>
<feature type="domain" description="C2" evidence="3">
    <location>
        <begin position="1"/>
        <end position="117"/>
    </location>
</feature>
<evidence type="ECO:0000313" key="5">
    <source>
        <dbReference type="Proteomes" id="UP000316621"/>
    </source>
</evidence>
<keyword evidence="1" id="KW-0479">Metal-binding</keyword>
<dbReference type="Gene3D" id="2.60.40.150">
    <property type="entry name" value="C2 domain"/>
    <property type="match status" value="1"/>
</dbReference>
<dbReference type="PANTHER" id="PTHR46502">
    <property type="entry name" value="C2 DOMAIN-CONTAINING"/>
    <property type="match status" value="1"/>
</dbReference>
<dbReference type="InterPro" id="IPR035892">
    <property type="entry name" value="C2_domain_sf"/>
</dbReference>
<reference evidence="4 5" key="1">
    <citation type="journal article" date="2018" name="Science">
        <title>The opium poppy genome and morphinan production.</title>
        <authorList>
            <person name="Guo L."/>
            <person name="Winzer T."/>
            <person name="Yang X."/>
            <person name="Li Y."/>
            <person name="Ning Z."/>
            <person name="He Z."/>
            <person name="Teodor R."/>
            <person name="Lu Y."/>
            <person name="Bowser T.A."/>
            <person name="Graham I.A."/>
            <person name="Ye K."/>
        </authorList>
    </citation>
    <scope>NUCLEOTIDE SEQUENCE [LARGE SCALE GENOMIC DNA]</scope>
    <source>
        <strain evidence="5">cv. HN1</strain>
        <tissue evidence="4">Leaves</tissue>
    </source>
</reference>
<dbReference type="Pfam" id="PF00168">
    <property type="entry name" value="C2"/>
    <property type="match status" value="1"/>
</dbReference>
<proteinExistence type="predicted"/>
<keyword evidence="2" id="KW-0106">Calcium</keyword>
<dbReference type="PROSITE" id="PS50004">
    <property type="entry name" value="C2"/>
    <property type="match status" value="1"/>
</dbReference>
<dbReference type="Gramene" id="RZC57028">
    <property type="protein sequence ID" value="RZC57028"/>
    <property type="gene ID" value="C5167_004331"/>
</dbReference>
<dbReference type="InterPro" id="IPR000008">
    <property type="entry name" value="C2_dom"/>
</dbReference>
<sequence length="245" mass="28156">MAGLSLEMNKEGIVEILLVSAQDIRNPNFIGKPCYYVIAHCGKQEVRSKTVSGDHKKAVWNEKLVLRFPLSDLENMAHLKLKIMDTSKFSNDGNFIGETRIHLGGVITDKGFIELKPSRYKVVLEDDRYKGEIKIGLKFNKLVRKSHSMHINRVLIHGFGCELTRPKERRCANNDQRMCQPCPREEIAKVDGQNNSKFMDMPKMEIFLSPSEIKCNRYQETVVGRSIDLHLARSFRILYLEMQTA</sequence>
<evidence type="ECO:0000256" key="2">
    <source>
        <dbReference type="ARBA" id="ARBA00022837"/>
    </source>
</evidence>
<evidence type="ECO:0000313" key="4">
    <source>
        <dbReference type="EMBL" id="RZC57028.1"/>
    </source>
</evidence>
<organism evidence="4 5">
    <name type="scientific">Papaver somniferum</name>
    <name type="common">Opium poppy</name>
    <dbReference type="NCBI Taxonomy" id="3469"/>
    <lineage>
        <taxon>Eukaryota</taxon>
        <taxon>Viridiplantae</taxon>
        <taxon>Streptophyta</taxon>
        <taxon>Embryophyta</taxon>
        <taxon>Tracheophyta</taxon>
        <taxon>Spermatophyta</taxon>
        <taxon>Magnoliopsida</taxon>
        <taxon>Ranunculales</taxon>
        <taxon>Papaveraceae</taxon>
        <taxon>Papaveroideae</taxon>
        <taxon>Papaver</taxon>
    </lineage>
</organism>
<gene>
    <name evidence="4" type="ORF">C5167_004331</name>
</gene>
<name>A0A4Y7JB57_PAPSO</name>
<dbReference type="GO" id="GO:0046872">
    <property type="term" value="F:metal ion binding"/>
    <property type="evidence" value="ECO:0007669"/>
    <property type="project" value="UniProtKB-KW"/>
</dbReference>
<evidence type="ECO:0000259" key="3">
    <source>
        <dbReference type="PROSITE" id="PS50004"/>
    </source>
</evidence>
<accession>A0A4Y7JB57</accession>
<dbReference type="EMBL" id="CM010718">
    <property type="protein sequence ID" value="RZC57028.1"/>
    <property type="molecule type" value="Genomic_DNA"/>
</dbReference>
<dbReference type="SUPFAM" id="SSF49562">
    <property type="entry name" value="C2 domain (Calcium/lipid-binding domain, CaLB)"/>
    <property type="match status" value="1"/>
</dbReference>